<feature type="active site" description="Proton donor" evidence="8">
    <location>
        <position position="202"/>
    </location>
</feature>
<dbReference type="Ensembl" id="ENSACLT00000079373.1">
    <property type="protein sequence ID" value="ENSACLP00000053606.1"/>
    <property type="gene ID" value="ENSACLG00000015525.2"/>
</dbReference>
<feature type="binding site" evidence="9">
    <location>
        <position position="150"/>
    </location>
    <ligand>
        <name>substrate</name>
    </ligand>
</feature>
<feature type="binding site" evidence="10">
    <location>
        <position position="285"/>
    </location>
    <ligand>
        <name>Mg(2+)</name>
        <dbReference type="ChEBI" id="CHEBI:18420"/>
    </ligand>
</feature>
<evidence type="ECO:0000256" key="2">
    <source>
        <dbReference type="ARBA" id="ARBA00009604"/>
    </source>
</evidence>
<name>A0AAX7TIA0_ASTCA</name>
<dbReference type="SFLD" id="SFLDS00001">
    <property type="entry name" value="Enolase"/>
    <property type="match status" value="1"/>
</dbReference>
<accession>A0AAX7TIA0</accession>
<feature type="binding site" evidence="9">
    <location>
        <position position="285"/>
    </location>
    <ligand>
        <name>substrate</name>
    </ligand>
</feature>
<dbReference type="SMART" id="SM01192">
    <property type="entry name" value="Enolase_C"/>
    <property type="match status" value="1"/>
</dbReference>
<dbReference type="Gene3D" id="3.30.390.10">
    <property type="entry name" value="Enolase-like, N-terminal domain"/>
    <property type="match status" value="1"/>
</dbReference>
<dbReference type="Pfam" id="PF00113">
    <property type="entry name" value="Enolase_C"/>
    <property type="match status" value="1"/>
</dbReference>
<feature type="binding site" evidence="9">
    <location>
        <position position="159"/>
    </location>
    <ligand>
        <name>substrate</name>
    </ligand>
</feature>
<dbReference type="GO" id="GO:0006096">
    <property type="term" value="P:glycolytic process"/>
    <property type="evidence" value="ECO:0007669"/>
    <property type="project" value="UniProtKB-KW"/>
</dbReference>
<dbReference type="InterPro" id="IPR029017">
    <property type="entry name" value="Enolase-like_N"/>
</dbReference>
<feature type="binding site" evidence="10">
    <location>
        <position position="310"/>
    </location>
    <ligand>
        <name>Mg(2+)</name>
        <dbReference type="ChEBI" id="CHEBI:18420"/>
    </ligand>
</feature>
<dbReference type="GO" id="GO:0000287">
    <property type="term" value="F:magnesium ion binding"/>
    <property type="evidence" value="ECO:0007669"/>
    <property type="project" value="InterPro"/>
</dbReference>
<dbReference type="PIRSF" id="PIRSF001400">
    <property type="entry name" value="Enolase"/>
    <property type="match status" value="1"/>
</dbReference>
<dbReference type="InterPro" id="IPR020811">
    <property type="entry name" value="Enolase_N"/>
</dbReference>
<dbReference type="Gene3D" id="3.20.20.120">
    <property type="entry name" value="Enolase-like C-terminal domain"/>
    <property type="match status" value="1"/>
</dbReference>
<evidence type="ECO:0000259" key="11">
    <source>
        <dbReference type="SMART" id="SM01192"/>
    </source>
</evidence>
<dbReference type="SUPFAM" id="SSF54826">
    <property type="entry name" value="Enolase N-terminal domain-like"/>
    <property type="match status" value="1"/>
</dbReference>
<comment type="similarity">
    <text evidence="2">Belongs to the enolase family.</text>
</comment>
<feature type="binding site" evidence="9">
    <location>
        <begin position="362"/>
        <end position="365"/>
    </location>
    <ligand>
        <name>substrate</name>
    </ligand>
</feature>
<reference evidence="13 14" key="1">
    <citation type="submission" date="2018-05" db="EMBL/GenBank/DDBJ databases">
        <authorList>
            <person name="Datahose"/>
        </authorList>
    </citation>
    <scope>NUCLEOTIDE SEQUENCE</scope>
</reference>
<feature type="binding site" evidence="9">
    <location>
        <position position="310"/>
    </location>
    <ligand>
        <name>substrate</name>
    </ligand>
</feature>
<keyword evidence="5" id="KW-0324">Glycolysis</keyword>
<keyword evidence="10" id="KW-0479">Metal-binding</keyword>
<evidence type="ECO:0000313" key="13">
    <source>
        <dbReference type="Ensembl" id="ENSACLP00000053606.1"/>
    </source>
</evidence>
<dbReference type="GO" id="GO:0004634">
    <property type="term" value="F:phosphopyruvate hydratase activity"/>
    <property type="evidence" value="ECO:0007669"/>
    <property type="project" value="UniProtKB-EC"/>
</dbReference>
<dbReference type="Pfam" id="PF03952">
    <property type="entry name" value="Enolase_N"/>
    <property type="match status" value="1"/>
</dbReference>
<dbReference type="EC" id="4.2.1.11" evidence="3"/>
<evidence type="ECO:0000256" key="7">
    <source>
        <dbReference type="ARBA" id="ARBA00031125"/>
    </source>
</evidence>
<dbReference type="Proteomes" id="UP000265100">
    <property type="component" value="Chromosome 22"/>
</dbReference>
<dbReference type="NCBIfam" id="TIGR01060">
    <property type="entry name" value="eno"/>
    <property type="match status" value="1"/>
</dbReference>
<evidence type="ECO:0000256" key="6">
    <source>
        <dbReference type="ARBA" id="ARBA00023239"/>
    </source>
</evidence>
<dbReference type="GeneTree" id="ENSGT00950000182805"/>
<feature type="binding site" evidence="9">
    <location>
        <position position="379"/>
    </location>
    <ligand>
        <name>substrate</name>
    </ligand>
</feature>
<keyword evidence="4 10" id="KW-0460">Magnesium</keyword>
<feature type="domain" description="Enolase N-terminal" evidence="12">
    <location>
        <begin position="3"/>
        <end position="126"/>
    </location>
</feature>
<dbReference type="SFLD" id="SFLDF00002">
    <property type="entry name" value="enolase"/>
    <property type="match status" value="1"/>
</dbReference>
<evidence type="ECO:0000313" key="14">
    <source>
        <dbReference type="Proteomes" id="UP000265100"/>
    </source>
</evidence>
<dbReference type="PROSITE" id="PS00164">
    <property type="entry name" value="ENOLASE"/>
    <property type="match status" value="1"/>
</dbReference>
<evidence type="ECO:0000256" key="8">
    <source>
        <dbReference type="PIRSR" id="PIRSR001400-1"/>
    </source>
</evidence>
<reference evidence="14" key="2">
    <citation type="submission" date="2023-03" db="EMBL/GenBank/DDBJ databases">
        <authorList>
            <consortium name="Wellcome Sanger Institute Data Sharing"/>
        </authorList>
    </citation>
    <scope>NUCLEOTIDE SEQUENCE [LARGE SCALE GENOMIC DNA]</scope>
</reference>
<comment type="cofactor">
    <cofactor evidence="10">
        <name>Mg(2+)</name>
        <dbReference type="ChEBI" id="CHEBI:18420"/>
    </cofactor>
    <text evidence="10">Mg(2+) is required for catalysis and for stabilizing the dimer.</text>
</comment>
<sequence length="419" mass="45521">MSIVSIVAREILDSRGNPTVEVDLRTEKGLFRAAVPSGASTGIYEALELRDGDKSRYKGKGVLKAVGHINDTLAPALLTLWMLTPITFSLMTFQTATFGANAILGVSLAICKAGAAEKEVPLYRHIADLAGNTELVLPVPAFNVINGGSHAGNKLAMQEFMVLPVGAESFKEALRIGSELYHTLKGVIQEKYGQDATNVGDEGGFAPNILENSEALDLLQTAIEKAGFTEKVVVGMDVAASEFYREGKYDLDFKSPPDPERHITAEELADIYQGFVNSYPVVSIEDPFDQDDWEAWSRLTAQVGIQVVGDDLTVTNPKRIEKAAEERACNCLLLKVNQIGSVTEAIQACKLAQANGWGVMVSHRSGETEDTFIADLVIKTGAPCRSERLAKYNQLMRIEEELGDQARFAGHNFRNPSAL</sequence>
<evidence type="ECO:0000256" key="10">
    <source>
        <dbReference type="PIRSR" id="PIRSR001400-3"/>
    </source>
</evidence>
<evidence type="ECO:0000256" key="9">
    <source>
        <dbReference type="PIRSR" id="PIRSR001400-2"/>
    </source>
</evidence>
<dbReference type="AlphaFoldDB" id="A0AAX7TIA0"/>
<dbReference type="InterPro" id="IPR020810">
    <property type="entry name" value="Enolase_C"/>
</dbReference>
<dbReference type="InterPro" id="IPR000941">
    <property type="entry name" value="Enolase"/>
</dbReference>
<dbReference type="HAMAP" id="MF_00318">
    <property type="entry name" value="Enolase"/>
    <property type="match status" value="1"/>
</dbReference>
<dbReference type="SUPFAM" id="SSF51604">
    <property type="entry name" value="Enolase C-terminal domain-like"/>
    <property type="match status" value="1"/>
</dbReference>
<dbReference type="GO" id="GO:0000015">
    <property type="term" value="C:phosphopyruvate hydratase complex"/>
    <property type="evidence" value="ECO:0007669"/>
    <property type="project" value="InterPro"/>
</dbReference>
<protein>
    <recommendedName>
        <fullName evidence="3">phosphopyruvate hydratase</fullName>
        <ecNumber evidence="3">4.2.1.11</ecNumber>
    </recommendedName>
    <alternativeName>
        <fullName evidence="7">2-phospho-D-glycerate hydro-lyase</fullName>
    </alternativeName>
</protein>
<dbReference type="PANTHER" id="PTHR11902">
    <property type="entry name" value="ENOLASE"/>
    <property type="match status" value="1"/>
</dbReference>
<feature type="active site" description="Proton acceptor" evidence="8">
    <location>
        <position position="335"/>
    </location>
</feature>
<evidence type="ECO:0000256" key="3">
    <source>
        <dbReference type="ARBA" id="ARBA00012058"/>
    </source>
</evidence>
<feature type="domain" description="Enolase C-terminal TIM barrel" evidence="11">
    <location>
        <begin position="134"/>
        <end position="416"/>
    </location>
</feature>
<reference evidence="13" key="4">
    <citation type="submission" date="2025-09" db="UniProtKB">
        <authorList>
            <consortium name="Ensembl"/>
        </authorList>
    </citation>
    <scope>IDENTIFICATION</scope>
</reference>
<evidence type="ECO:0000259" key="12">
    <source>
        <dbReference type="SMART" id="SM01193"/>
    </source>
</evidence>
<gene>
    <name evidence="13" type="primary">ENO2</name>
</gene>
<evidence type="ECO:0000256" key="1">
    <source>
        <dbReference type="ARBA" id="ARBA00005031"/>
    </source>
</evidence>
<dbReference type="InterPro" id="IPR036849">
    <property type="entry name" value="Enolase-like_C_sf"/>
</dbReference>
<dbReference type="CDD" id="cd03313">
    <property type="entry name" value="enolase"/>
    <property type="match status" value="1"/>
</dbReference>
<dbReference type="SMART" id="SM01193">
    <property type="entry name" value="Enolase_N"/>
    <property type="match status" value="1"/>
</dbReference>
<feature type="binding site" evidence="10">
    <location>
        <position position="237"/>
    </location>
    <ligand>
        <name>Mg(2+)</name>
        <dbReference type="ChEBI" id="CHEBI:18420"/>
    </ligand>
</feature>
<reference evidence="13" key="3">
    <citation type="submission" date="2025-08" db="UniProtKB">
        <authorList>
            <consortium name="Ensembl"/>
        </authorList>
    </citation>
    <scope>IDENTIFICATION</scope>
</reference>
<proteinExistence type="inferred from homology"/>
<evidence type="ECO:0000256" key="5">
    <source>
        <dbReference type="ARBA" id="ARBA00023152"/>
    </source>
</evidence>
<dbReference type="FunFam" id="3.20.20.120:FF:000002">
    <property type="entry name" value="Enolase 1"/>
    <property type="match status" value="1"/>
</dbReference>
<evidence type="ECO:0000256" key="4">
    <source>
        <dbReference type="ARBA" id="ARBA00022842"/>
    </source>
</evidence>
<organism evidence="13 14">
    <name type="scientific">Astatotilapia calliptera</name>
    <name type="common">Eastern happy</name>
    <name type="synonym">Chromis callipterus</name>
    <dbReference type="NCBI Taxonomy" id="8154"/>
    <lineage>
        <taxon>Eukaryota</taxon>
        <taxon>Metazoa</taxon>
        <taxon>Chordata</taxon>
        <taxon>Craniata</taxon>
        <taxon>Vertebrata</taxon>
        <taxon>Euteleostomi</taxon>
        <taxon>Actinopterygii</taxon>
        <taxon>Neopterygii</taxon>
        <taxon>Teleostei</taxon>
        <taxon>Neoteleostei</taxon>
        <taxon>Acanthomorphata</taxon>
        <taxon>Ovalentaria</taxon>
        <taxon>Cichlomorphae</taxon>
        <taxon>Cichliformes</taxon>
        <taxon>Cichlidae</taxon>
        <taxon>African cichlids</taxon>
        <taxon>Pseudocrenilabrinae</taxon>
        <taxon>Haplochromini</taxon>
        <taxon>Astatotilapia</taxon>
    </lineage>
</organism>
<keyword evidence="14" id="KW-1185">Reference proteome</keyword>
<comment type="pathway">
    <text evidence="1">Carbohydrate degradation; glycolysis; pyruvate from D-glyceraldehyde 3-phosphate: step 4/5.</text>
</comment>
<keyword evidence="6" id="KW-0456">Lyase</keyword>
<dbReference type="PRINTS" id="PR00148">
    <property type="entry name" value="ENOLASE"/>
</dbReference>
<dbReference type="PANTHER" id="PTHR11902:SF10">
    <property type="entry name" value="GAMMA-ENOLASE"/>
    <property type="match status" value="1"/>
</dbReference>
<dbReference type="InterPro" id="IPR020809">
    <property type="entry name" value="Enolase_CS"/>
</dbReference>
<dbReference type="SFLD" id="SFLDG00178">
    <property type="entry name" value="enolase"/>
    <property type="match status" value="1"/>
</dbReference>